<evidence type="ECO:0000256" key="1">
    <source>
        <dbReference type="SAM" id="Phobius"/>
    </source>
</evidence>
<feature type="transmembrane region" description="Helical" evidence="1">
    <location>
        <begin position="36"/>
        <end position="55"/>
    </location>
</feature>
<name>A0AAE3D042_9HYPH</name>
<sequence>MSKILWVVLGVIALALMLLVINHDSGETLGLPNDRFANVVYFGVWAAVASVAILGSGQRLGELARNALIWLVAILLLSAGYMYRHDLEDTAKRLAGGFVPGMAISRVSSDGFAEVVLTKGMDGHFQADVEVDGRRLDMMVDTGASTVVLTWEDAERVGLDVDALRFDSPVQTANGLAMAATVNLDEVSIGSIMRRNVRAGVLQSGKLSRSLLGMNFIETLTSFQMSRDQLVLQD</sequence>
<dbReference type="InterPro" id="IPR011969">
    <property type="entry name" value="Clan_AA_Asp_peptidase_C"/>
</dbReference>
<dbReference type="CDD" id="cd05483">
    <property type="entry name" value="retropepsin_like_bacteria"/>
    <property type="match status" value="1"/>
</dbReference>
<organism evidence="2 3">
    <name type="scientific">Flavimaribacter sediminis</name>
    <dbReference type="NCBI Taxonomy" id="2865987"/>
    <lineage>
        <taxon>Bacteria</taxon>
        <taxon>Pseudomonadati</taxon>
        <taxon>Pseudomonadota</taxon>
        <taxon>Alphaproteobacteria</taxon>
        <taxon>Hyphomicrobiales</taxon>
        <taxon>Rhizobiaceae</taxon>
        <taxon>Flavimaribacter</taxon>
    </lineage>
</organism>
<keyword evidence="2" id="KW-0378">Hydrolase</keyword>
<reference evidence="2" key="1">
    <citation type="submission" date="2021-08" db="EMBL/GenBank/DDBJ databases">
        <title>Hoeflea bacterium WL0058 sp. nov., isolated from the sediment.</title>
        <authorList>
            <person name="Wang L."/>
            <person name="Zhang D."/>
        </authorList>
    </citation>
    <scope>NUCLEOTIDE SEQUENCE</scope>
    <source>
        <strain evidence="2">WL0058</strain>
    </source>
</reference>
<gene>
    <name evidence="2" type="ORF">K1W69_04285</name>
</gene>
<dbReference type="InterPro" id="IPR034122">
    <property type="entry name" value="Retropepsin-like_bacterial"/>
</dbReference>
<dbReference type="GO" id="GO:0008233">
    <property type="term" value="F:peptidase activity"/>
    <property type="evidence" value="ECO:0007669"/>
    <property type="project" value="UniProtKB-KW"/>
</dbReference>
<dbReference type="RefSeq" id="WP_220227085.1">
    <property type="nucleotide sequence ID" value="NZ_JAICBX010000001.1"/>
</dbReference>
<dbReference type="AlphaFoldDB" id="A0AAE3D042"/>
<proteinExistence type="predicted"/>
<comment type="caution">
    <text evidence="2">The sequence shown here is derived from an EMBL/GenBank/DDBJ whole genome shotgun (WGS) entry which is preliminary data.</text>
</comment>
<keyword evidence="1" id="KW-0472">Membrane</keyword>
<keyword evidence="3" id="KW-1185">Reference proteome</keyword>
<feature type="transmembrane region" description="Helical" evidence="1">
    <location>
        <begin position="67"/>
        <end position="83"/>
    </location>
</feature>
<dbReference type="NCBIfam" id="TIGR02281">
    <property type="entry name" value="clan_AA_DTGA"/>
    <property type="match status" value="1"/>
</dbReference>
<accession>A0AAE3D042</accession>
<dbReference type="SUPFAM" id="SSF50630">
    <property type="entry name" value="Acid proteases"/>
    <property type="match status" value="1"/>
</dbReference>
<dbReference type="InterPro" id="IPR021109">
    <property type="entry name" value="Peptidase_aspartic_dom_sf"/>
</dbReference>
<evidence type="ECO:0000313" key="2">
    <source>
        <dbReference type="EMBL" id="MBW8636398.1"/>
    </source>
</evidence>
<dbReference type="Pfam" id="PF13975">
    <property type="entry name" value="gag-asp_proteas"/>
    <property type="match status" value="1"/>
</dbReference>
<protein>
    <submittedName>
        <fullName evidence="2">TIGR02281 family clan AA aspartic protease</fullName>
    </submittedName>
</protein>
<dbReference type="EMBL" id="JAICBX010000001">
    <property type="protein sequence ID" value="MBW8636398.1"/>
    <property type="molecule type" value="Genomic_DNA"/>
</dbReference>
<dbReference type="GO" id="GO:0006508">
    <property type="term" value="P:proteolysis"/>
    <property type="evidence" value="ECO:0007669"/>
    <property type="project" value="UniProtKB-KW"/>
</dbReference>
<evidence type="ECO:0000313" key="3">
    <source>
        <dbReference type="Proteomes" id="UP001196509"/>
    </source>
</evidence>
<keyword evidence="2" id="KW-0645">Protease</keyword>
<keyword evidence="1" id="KW-1133">Transmembrane helix</keyword>
<keyword evidence="1" id="KW-0812">Transmembrane</keyword>
<dbReference type="Gene3D" id="2.40.70.10">
    <property type="entry name" value="Acid Proteases"/>
    <property type="match status" value="1"/>
</dbReference>
<dbReference type="Proteomes" id="UP001196509">
    <property type="component" value="Unassembled WGS sequence"/>
</dbReference>